<dbReference type="EMBL" id="AP025739">
    <property type="protein sequence ID" value="BDI32522.1"/>
    <property type="molecule type" value="Genomic_DNA"/>
</dbReference>
<dbReference type="GO" id="GO:0000976">
    <property type="term" value="F:transcription cis-regulatory region binding"/>
    <property type="evidence" value="ECO:0007669"/>
    <property type="project" value="TreeGrafter"/>
</dbReference>
<keyword evidence="6" id="KW-1185">Reference proteome</keyword>
<accession>A0A9N7L7Q7</accession>
<dbReference type="InterPro" id="IPR028082">
    <property type="entry name" value="Peripla_BP_I"/>
</dbReference>
<dbReference type="PROSITE" id="PS00356">
    <property type="entry name" value="HTH_LACI_1"/>
    <property type="match status" value="1"/>
</dbReference>
<evidence type="ECO:0000256" key="1">
    <source>
        <dbReference type="ARBA" id="ARBA00023015"/>
    </source>
</evidence>
<protein>
    <submittedName>
        <fullName evidence="5">HTH-type transcriptional repressor PurR</fullName>
    </submittedName>
</protein>
<dbReference type="Gene3D" id="1.10.260.40">
    <property type="entry name" value="lambda repressor-like DNA-binding domains"/>
    <property type="match status" value="1"/>
</dbReference>
<feature type="domain" description="HTH lacI-type" evidence="4">
    <location>
        <begin position="2"/>
        <end position="57"/>
    </location>
</feature>
<evidence type="ECO:0000259" key="4">
    <source>
        <dbReference type="PROSITE" id="PS50932"/>
    </source>
</evidence>
<dbReference type="GO" id="GO:0003700">
    <property type="term" value="F:DNA-binding transcription factor activity"/>
    <property type="evidence" value="ECO:0007669"/>
    <property type="project" value="TreeGrafter"/>
</dbReference>
<dbReference type="PANTHER" id="PTHR30146:SF109">
    <property type="entry name" value="HTH-TYPE TRANSCRIPTIONAL REGULATOR GALS"/>
    <property type="match status" value="1"/>
</dbReference>
<keyword evidence="1" id="KW-0805">Transcription regulation</keyword>
<dbReference type="OrthoDB" id="9789891at2"/>
<dbReference type="Gene3D" id="3.40.50.2300">
    <property type="match status" value="2"/>
</dbReference>
<dbReference type="SUPFAM" id="SSF53822">
    <property type="entry name" value="Periplasmic binding protein-like I"/>
    <property type="match status" value="1"/>
</dbReference>
<dbReference type="Pfam" id="PF00356">
    <property type="entry name" value="LacI"/>
    <property type="match status" value="1"/>
</dbReference>
<keyword evidence="2" id="KW-0238">DNA-binding</keyword>
<dbReference type="CDD" id="cd06267">
    <property type="entry name" value="PBP1_LacI_sugar_binding-like"/>
    <property type="match status" value="1"/>
</dbReference>
<dbReference type="PROSITE" id="PS50932">
    <property type="entry name" value="HTH_LACI_2"/>
    <property type="match status" value="1"/>
</dbReference>
<dbReference type="PANTHER" id="PTHR30146">
    <property type="entry name" value="LACI-RELATED TRANSCRIPTIONAL REPRESSOR"/>
    <property type="match status" value="1"/>
</dbReference>
<evidence type="ECO:0000313" key="5">
    <source>
        <dbReference type="EMBL" id="BDI32522.1"/>
    </source>
</evidence>
<dbReference type="RefSeq" id="WP_119324878.1">
    <property type="nucleotide sequence ID" value="NZ_AP025739.1"/>
</dbReference>
<dbReference type="Proteomes" id="UP000287394">
    <property type="component" value="Chromosome"/>
</dbReference>
<reference evidence="5 6" key="1">
    <citation type="journal article" date="2019" name="Int. J. Syst. Evol. Microbiol.">
        <title>Capsulimonas corticalis gen. nov., sp. nov., an aerobic capsulated bacterium, of a novel bacterial order, Capsulimonadales ord. nov., of the class Armatimonadia of the phylum Armatimonadetes.</title>
        <authorList>
            <person name="Li J."/>
            <person name="Kudo C."/>
            <person name="Tonouchi A."/>
        </authorList>
    </citation>
    <scope>NUCLEOTIDE SEQUENCE [LARGE SCALE GENOMIC DNA]</scope>
    <source>
        <strain evidence="5 6">AX-7</strain>
    </source>
</reference>
<keyword evidence="3" id="KW-0804">Transcription</keyword>
<dbReference type="SMART" id="SM00354">
    <property type="entry name" value="HTH_LACI"/>
    <property type="match status" value="1"/>
</dbReference>
<dbReference type="KEGG" id="ccot:CCAX7_45730"/>
<dbReference type="Pfam" id="PF13377">
    <property type="entry name" value="Peripla_BP_3"/>
    <property type="match status" value="1"/>
</dbReference>
<dbReference type="SUPFAM" id="SSF47413">
    <property type="entry name" value="lambda repressor-like DNA-binding domains"/>
    <property type="match status" value="1"/>
</dbReference>
<gene>
    <name evidence="5" type="primary">purR_2</name>
    <name evidence="5" type="ORF">CCAX7_45730</name>
</gene>
<name>A0A9N7L7Q7_9BACT</name>
<dbReference type="CDD" id="cd01392">
    <property type="entry name" value="HTH_LacI"/>
    <property type="match status" value="1"/>
</dbReference>
<dbReference type="InterPro" id="IPR010982">
    <property type="entry name" value="Lambda_DNA-bd_dom_sf"/>
</dbReference>
<organism evidence="5 6">
    <name type="scientific">Capsulimonas corticalis</name>
    <dbReference type="NCBI Taxonomy" id="2219043"/>
    <lineage>
        <taxon>Bacteria</taxon>
        <taxon>Bacillati</taxon>
        <taxon>Armatimonadota</taxon>
        <taxon>Armatimonadia</taxon>
        <taxon>Capsulimonadales</taxon>
        <taxon>Capsulimonadaceae</taxon>
        <taxon>Capsulimonas</taxon>
    </lineage>
</organism>
<evidence type="ECO:0000256" key="2">
    <source>
        <dbReference type="ARBA" id="ARBA00023125"/>
    </source>
</evidence>
<dbReference type="AlphaFoldDB" id="A0A9N7L7Q7"/>
<sequence>MATIKDVAERSGVSKATVSYILNNRPIPIGVETRERVLAAMRDLNYRPVSARQSSSAKRTNTVGVIFPSFGGRLVDLPYYNYLIDGILFVAIQSKWNTLLFNCETWEDAHQSLRSYCDGSCAGLILIGPSPMGDLVVALKERGIPFILINTGTQQSDISSVDIDNEAAAVQAVRYLIDEGHRRIAMLPGAAGHDSTQLRVRGFRRALTEAGLKYREEWVMPGEYSEESGYQRTHLLLQAESHPSKRPTALFCGNDLVAQGAYQALAERNISVPDDMSVIGMDDQLFARTMNPPLTSIRQPLQEIGERALTILMAQIDQGAVKDRTVRKVLLPVELVRRRSVAPPQASAQNTDGE</sequence>
<dbReference type="PRINTS" id="PR00036">
    <property type="entry name" value="HTHLACI"/>
</dbReference>
<evidence type="ECO:0000256" key="3">
    <source>
        <dbReference type="ARBA" id="ARBA00023163"/>
    </source>
</evidence>
<proteinExistence type="predicted"/>
<dbReference type="InterPro" id="IPR000843">
    <property type="entry name" value="HTH_LacI"/>
</dbReference>
<evidence type="ECO:0000313" key="6">
    <source>
        <dbReference type="Proteomes" id="UP000287394"/>
    </source>
</evidence>
<dbReference type="InterPro" id="IPR046335">
    <property type="entry name" value="LacI/GalR-like_sensor"/>
</dbReference>